<dbReference type="Pfam" id="PF03551">
    <property type="entry name" value="PadR"/>
    <property type="match status" value="1"/>
</dbReference>
<dbReference type="Proteomes" id="UP001597347">
    <property type="component" value="Unassembled WGS sequence"/>
</dbReference>
<dbReference type="InterPro" id="IPR052509">
    <property type="entry name" value="Metal_resp_DNA-bind_regulator"/>
</dbReference>
<protein>
    <submittedName>
        <fullName evidence="2">PadR family transcriptional regulator</fullName>
    </submittedName>
</protein>
<proteinExistence type="predicted"/>
<evidence type="ECO:0000259" key="1">
    <source>
        <dbReference type="Pfam" id="PF03551"/>
    </source>
</evidence>
<feature type="domain" description="Transcription regulator PadR N-terminal" evidence="1">
    <location>
        <begin position="23"/>
        <end position="78"/>
    </location>
</feature>
<sequence>MTAATAEVLRALVDEEAGGVWGLQVVKRTGRPAGSVYPILERLESAGWVTSEWETETARRGPRRRLYELTADGRAAAREAVAAWSARSASPRKPLRSRAAAEVVA</sequence>
<gene>
    <name evidence="2" type="ORF">ACFSBI_09895</name>
</gene>
<accession>A0ABW4LEB4</accession>
<reference evidence="3" key="1">
    <citation type="journal article" date="2019" name="Int. J. Syst. Evol. Microbiol.">
        <title>The Global Catalogue of Microorganisms (GCM) 10K type strain sequencing project: providing services to taxonomists for standard genome sequencing and annotation.</title>
        <authorList>
            <consortium name="The Broad Institute Genomics Platform"/>
            <consortium name="The Broad Institute Genome Sequencing Center for Infectious Disease"/>
            <person name="Wu L."/>
            <person name="Ma J."/>
        </authorList>
    </citation>
    <scope>NUCLEOTIDE SEQUENCE [LARGE SCALE GENOMIC DNA]</scope>
    <source>
        <strain evidence="3">CGMCC 1.12471</strain>
    </source>
</reference>
<dbReference type="EMBL" id="JBHUEA010000014">
    <property type="protein sequence ID" value="MFD1721863.1"/>
    <property type="molecule type" value="Genomic_DNA"/>
</dbReference>
<dbReference type="InterPro" id="IPR036388">
    <property type="entry name" value="WH-like_DNA-bd_sf"/>
</dbReference>
<dbReference type="InterPro" id="IPR005149">
    <property type="entry name" value="Tscrpt_reg_PadR_N"/>
</dbReference>
<evidence type="ECO:0000313" key="2">
    <source>
        <dbReference type="EMBL" id="MFD1721863.1"/>
    </source>
</evidence>
<dbReference type="PANTHER" id="PTHR33169">
    <property type="entry name" value="PADR-FAMILY TRANSCRIPTIONAL REGULATOR"/>
    <property type="match status" value="1"/>
</dbReference>
<comment type="caution">
    <text evidence="2">The sequence shown here is derived from an EMBL/GenBank/DDBJ whole genome shotgun (WGS) entry which is preliminary data.</text>
</comment>
<dbReference type="PANTHER" id="PTHR33169:SF14">
    <property type="entry name" value="TRANSCRIPTIONAL REGULATOR RV3488"/>
    <property type="match status" value="1"/>
</dbReference>
<organism evidence="2 3">
    <name type="scientific">Amnibacterium endophyticum</name>
    <dbReference type="NCBI Taxonomy" id="2109337"/>
    <lineage>
        <taxon>Bacteria</taxon>
        <taxon>Bacillati</taxon>
        <taxon>Actinomycetota</taxon>
        <taxon>Actinomycetes</taxon>
        <taxon>Micrococcales</taxon>
        <taxon>Microbacteriaceae</taxon>
        <taxon>Amnibacterium</taxon>
    </lineage>
</organism>
<evidence type="ECO:0000313" key="3">
    <source>
        <dbReference type="Proteomes" id="UP001597347"/>
    </source>
</evidence>
<dbReference type="InterPro" id="IPR036390">
    <property type="entry name" value="WH_DNA-bd_sf"/>
</dbReference>
<dbReference type="SUPFAM" id="SSF46785">
    <property type="entry name" value="Winged helix' DNA-binding domain"/>
    <property type="match status" value="1"/>
</dbReference>
<dbReference type="Gene3D" id="1.10.10.10">
    <property type="entry name" value="Winged helix-like DNA-binding domain superfamily/Winged helix DNA-binding domain"/>
    <property type="match status" value="1"/>
</dbReference>
<keyword evidence="3" id="KW-1185">Reference proteome</keyword>
<dbReference type="RefSeq" id="WP_377934480.1">
    <property type="nucleotide sequence ID" value="NZ_JBHUEA010000014.1"/>
</dbReference>
<name>A0ABW4LEB4_9MICO</name>